<accession>A0A9Q1G628</accession>
<proteinExistence type="predicted"/>
<sequence>MNPKLFWMRFSEDLVSADLQQSPPGLRRCAVSGLPAAATCSTGRTLAPEPGHGGRRDPCLSAGCRLYLYSLRPAPPIGLR</sequence>
<reference evidence="1" key="1">
    <citation type="journal article" date="2023" name="Science">
        <title>Genome structures resolve the early diversification of teleost fishes.</title>
        <authorList>
            <person name="Parey E."/>
            <person name="Louis A."/>
            <person name="Montfort J."/>
            <person name="Bouchez O."/>
            <person name="Roques C."/>
            <person name="Iampietro C."/>
            <person name="Lluch J."/>
            <person name="Castinel A."/>
            <person name="Donnadieu C."/>
            <person name="Desvignes T."/>
            <person name="Floi Bucao C."/>
            <person name="Jouanno E."/>
            <person name="Wen M."/>
            <person name="Mejri S."/>
            <person name="Dirks R."/>
            <person name="Jansen H."/>
            <person name="Henkel C."/>
            <person name="Chen W.J."/>
            <person name="Zahm M."/>
            <person name="Cabau C."/>
            <person name="Klopp C."/>
            <person name="Thompson A.W."/>
            <person name="Robinson-Rechavi M."/>
            <person name="Braasch I."/>
            <person name="Lecointre G."/>
            <person name="Bobe J."/>
            <person name="Postlethwait J.H."/>
            <person name="Berthelot C."/>
            <person name="Roest Crollius H."/>
            <person name="Guiguen Y."/>
        </authorList>
    </citation>
    <scope>NUCLEOTIDE SEQUENCE</scope>
    <source>
        <strain evidence="1">WJC10195</strain>
    </source>
</reference>
<evidence type="ECO:0000313" key="2">
    <source>
        <dbReference type="Proteomes" id="UP001152622"/>
    </source>
</evidence>
<organism evidence="1 2">
    <name type="scientific">Synaphobranchus kaupii</name>
    <name type="common">Kaup's arrowtooth eel</name>
    <dbReference type="NCBI Taxonomy" id="118154"/>
    <lineage>
        <taxon>Eukaryota</taxon>
        <taxon>Metazoa</taxon>
        <taxon>Chordata</taxon>
        <taxon>Craniata</taxon>
        <taxon>Vertebrata</taxon>
        <taxon>Euteleostomi</taxon>
        <taxon>Actinopterygii</taxon>
        <taxon>Neopterygii</taxon>
        <taxon>Teleostei</taxon>
        <taxon>Anguilliformes</taxon>
        <taxon>Synaphobranchidae</taxon>
        <taxon>Synaphobranchus</taxon>
    </lineage>
</organism>
<gene>
    <name evidence="1" type="ORF">SKAU_G00066100</name>
</gene>
<name>A0A9Q1G628_SYNKA</name>
<dbReference type="Proteomes" id="UP001152622">
    <property type="component" value="Chromosome 2"/>
</dbReference>
<dbReference type="EMBL" id="JAINUF010000002">
    <property type="protein sequence ID" value="KAJ8376030.1"/>
    <property type="molecule type" value="Genomic_DNA"/>
</dbReference>
<protein>
    <submittedName>
        <fullName evidence="1">Uncharacterized protein</fullName>
    </submittedName>
</protein>
<evidence type="ECO:0000313" key="1">
    <source>
        <dbReference type="EMBL" id="KAJ8376030.1"/>
    </source>
</evidence>
<dbReference type="AlphaFoldDB" id="A0A9Q1G628"/>
<comment type="caution">
    <text evidence="1">The sequence shown here is derived from an EMBL/GenBank/DDBJ whole genome shotgun (WGS) entry which is preliminary data.</text>
</comment>
<keyword evidence="2" id="KW-1185">Reference proteome</keyword>